<dbReference type="eggNOG" id="COG3666">
    <property type="taxonomic scope" value="Bacteria"/>
</dbReference>
<protein>
    <submittedName>
        <fullName evidence="2">Uncharacterized protein</fullName>
    </submittedName>
</protein>
<reference evidence="2" key="2">
    <citation type="submission" date="2009-09" db="EMBL/GenBank/DDBJ databases">
        <title>Complete sequence of chromosome of Candidatus Accumulibacter phosphatis clade IIA str. UW-1.</title>
        <authorList>
            <consortium name="US DOE Joint Genome Institute"/>
            <person name="Martin H.G."/>
            <person name="Ivanova N."/>
            <person name="Kunin V."/>
            <person name="Warnecke F."/>
            <person name="Barry K."/>
            <person name="He S."/>
            <person name="Salamov A."/>
            <person name="Szeto E."/>
            <person name="Dalin E."/>
            <person name="Pangilinan J.L."/>
            <person name="Lapidus A."/>
            <person name="Lowry S."/>
            <person name="Kyrpides N.C."/>
            <person name="McMahon K.D."/>
            <person name="Hugenholtz P."/>
        </authorList>
    </citation>
    <scope>NUCLEOTIDE SEQUENCE [LARGE SCALE GENOMIC DNA]</scope>
    <source>
        <strain evidence="2">UW-1</strain>
    </source>
</reference>
<proteinExistence type="predicted"/>
<reference evidence="2" key="1">
    <citation type="submission" date="2009-08" db="EMBL/GenBank/DDBJ databases">
        <authorList>
            <consortium name="US DOE Joint Genome Institute"/>
            <person name="Lucas S."/>
            <person name="Copeland A."/>
            <person name="Lapidus A."/>
            <person name="Glavina del Rio T."/>
            <person name="Dalin E."/>
            <person name="Tice H."/>
            <person name="Bruce D."/>
            <person name="Barry K."/>
            <person name="Pitluck S."/>
            <person name="Lowry S."/>
            <person name="Larimer F."/>
            <person name="Land M."/>
            <person name="Hauser L."/>
            <person name="Kyrpides N."/>
            <person name="Ivanova N."/>
            <person name="McMahon K.D."/>
            <person name="Hugenholtz P."/>
        </authorList>
    </citation>
    <scope>NUCLEOTIDE SEQUENCE</scope>
    <source>
        <strain evidence="2">UW-1</strain>
    </source>
</reference>
<feature type="region of interest" description="Disordered" evidence="1">
    <location>
        <begin position="1"/>
        <end position="25"/>
    </location>
</feature>
<feature type="compositionally biased region" description="Basic residues" evidence="1">
    <location>
        <begin position="11"/>
        <end position="20"/>
    </location>
</feature>
<evidence type="ECO:0000256" key="1">
    <source>
        <dbReference type="SAM" id="MobiDB-lite"/>
    </source>
</evidence>
<evidence type="ECO:0000313" key="2">
    <source>
        <dbReference type="EMBL" id="ACV33801.1"/>
    </source>
</evidence>
<accession>C7RKX9</accession>
<name>C7RKX9_ACCRE</name>
<dbReference type="EMBL" id="CP001715">
    <property type="protein sequence ID" value="ACV33801.1"/>
    <property type="molecule type" value="Genomic_DNA"/>
</dbReference>
<gene>
    <name evidence="2" type="ordered locus">CAP2UW1_0450</name>
</gene>
<organism evidence="2">
    <name type="scientific">Accumulibacter regalis</name>
    <dbReference type="NCBI Taxonomy" id="522306"/>
    <lineage>
        <taxon>Bacteria</taxon>
        <taxon>Pseudomonadati</taxon>
        <taxon>Pseudomonadota</taxon>
        <taxon>Betaproteobacteria</taxon>
        <taxon>Candidatus Accumulibacter</taxon>
    </lineage>
</organism>
<dbReference type="HOGENOM" id="CLU_1280865_0_0_4"/>
<dbReference type="AlphaFoldDB" id="C7RKX9"/>
<dbReference type="KEGG" id="app:CAP2UW1_0450"/>
<sequence>MMSVQATEVRHIRRHRHRSQAQRPAAAYGYTTGILSARESKRATRHSVACRFIAARSHSNHDGLATLRRRFPDERSGLCLPVPVMARDMQVPEPVEHWNALSGHGHGGHTRCVTRPISNAMSTISTSIRPSTARSGNRPPGCARRCMRPLNGESSALTGGSVNEGASRGARQRRMVLGFVPQPNLRLVRLLDDCRRRSFPQWHFSLRQSLRRSMA</sequence>